<organism evidence="2 3">
    <name type="scientific">Araneus ventricosus</name>
    <name type="common">Orbweaver spider</name>
    <name type="synonym">Epeira ventricosa</name>
    <dbReference type="NCBI Taxonomy" id="182803"/>
    <lineage>
        <taxon>Eukaryota</taxon>
        <taxon>Metazoa</taxon>
        <taxon>Ecdysozoa</taxon>
        <taxon>Arthropoda</taxon>
        <taxon>Chelicerata</taxon>
        <taxon>Arachnida</taxon>
        <taxon>Araneae</taxon>
        <taxon>Araneomorphae</taxon>
        <taxon>Entelegynae</taxon>
        <taxon>Araneoidea</taxon>
        <taxon>Araneidae</taxon>
        <taxon>Araneus</taxon>
    </lineage>
</organism>
<reference evidence="2 3" key="1">
    <citation type="journal article" date="2019" name="Sci. Rep.">
        <title>Orb-weaving spider Araneus ventricosus genome elucidates the spidroin gene catalogue.</title>
        <authorList>
            <person name="Kono N."/>
            <person name="Nakamura H."/>
            <person name="Ohtoshi R."/>
            <person name="Moran D.A.P."/>
            <person name="Shinohara A."/>
            <person name="Yoshida Y."/>
            <person name="Fujiwara M."/>
            <person name="Mori M."/>
            <person name="Tomita M."/>
            <person name="Arakawa K."/>
        </authorList>
    </citation>
    <scope>NUCLEOTIDE SEQUENCE [LARGE SCALE GENOMIC DNA]</scope>
</reference>
<dbReference type="EMBL" id="BGPR01013608">
    <property type="protein sequence ID" value="GBN61403.1"/>
    <property type="molecule type" value="Genomic_DNA"/>
</dbReference>
<dbReference type="InterPro" id="IPR048501">
    <property type="entry name" value="Legum_prodom"/>
</dbReference>
<proteinExistence type="predicted"/>
<dbReference type="Pfam" id="PF20985">
    <property type="entry name" value="Legum_prodom"/>
    <property type="match status" value="1"/>
</dbReference>
<comment type="caution">
    <text evidence="2">The sequence shown here is derived from an EMBL/GenBank/DDBJ whole genome shotgun (WGS) entry which is preliminary data.</text>
</comment>
<evidence type="ECO:0000313" key="3">
    <source>
        <dbReference type="Proteomes" id="UP000499080"/>
    </source>
</evidence>
<accession>A0A4Y2QED0</accession>
<keyword evidence="3" id="KW-1185">Reference proteome</keyword>
<protein>
    <recommendedName>
        <fullName evidence="1">Legumain prodomain domain-containing protein</fullName>
    </recommendedName>
</protein>
<dbReference type="OrthoDB" id="6431995at2759"/>
<dbReference type="AlphaFoldDB" id="A0A4Y2QED0"/>
<evidence type="ECO:0000259" key="1">
    <source>
        <dbReference type="Pfam" id="PF20985"/>
    </source>
</evidence>
<dbReference type="Proteomes" id="UP000499080">
    <property type="component" value="Unassembled WGS sequence"/>
</dbReference>
<dbReference type="Gene3D" id="1.10.132.130">
    <property type="match status" value="1"/>
</dbReference>
<dbReference type="CDD" id="cd21115">
    <property type="entry name" value="legumain_C"/>
    <property type="match status" value="1"/>
</dbReference>
<evidence type="ECO:0000313" key="2">
    <source>
        <dbReference type="EMBL" id="GBN61403.1"/>
    </source>
</evidence>
<sequence length="70" mass="8053">MNNHYTLTDFDCYDKIRTHFNEECFSLSKNNYALGYMYVLVNICEKGVVPAQAMAAMERVCVHPPIYGIV</sequence>
<dbReference type="InterPro" id="IPR046427">
    <property type="entry name" value="Legumain_prodom_sf"/>
</dbReference>
<feature type="domain" description="Legumain prodomain" evidence="1">
    <location>
        <begin position="5"/>
        <end position="61"/>
    </location>
</feature>
<gene>
    <name evidence="2" type="ORF">AVEN_173808_1</name>
</gene>
<name>A0A4Y2QED0_ARAVE</name>